<reference evidence="1" key="1">
    <citation type="submission" date="2024-06" db="EMBL/GenBank/DDBJ databases">
        <authorList>
            <person name="Guo B."/>
        </authorList>
    </citation>
    <scope>NUCLEOTIDE SEQUENCE</scope>
</reference>
<proteinExistence type="predicted"/>
<evidence type="ECO:0000313" key="1">
    <source>
        <dbReference type="EMBL" id="XCA48758.1"/>
    </source>
</evidence>
<gene>
    <name evidence="1" type="ORF">PMBFJFDG_00039</name>
</gene>
<sequence length="87" mass="10902">MDVFRHRDHTVYRLAKNILFFKQHSKVMFWHKGKIVNNHRLKISPHKQLQFFHWFIRLPFFYFERNNGGLYIGTPNKYIQFQKSYRN</sequence>
<dbReference type="EMBL" id="PP938272">
    <property type="protein sequence ID" value="XCA48758.1"/>
    <property type="molecule type" value="Genomic_DNA"/>
</dbReference>
<protein>
    <submittedName>
        <fullName evidence="1">Uncharacterized protein</fullName>
    </submittedName>
</protein>
<accession>A0AAU7YNU9</accession>
<organism evidence="1">
    <name type="scientific">Bacillus phage PHBA67-T</name>
    <dbReference type="NCBI Taxonomy" id="3233536"/>
    <lineage>
        <taxon>Viruses</taxon>
        <taxon>Duplodnaviria</taxon>
        <taxon>Heunggongvirae</taxon>
        <taxon>Uroviricota</taxon>
        <taxon>Caudoviricetes</taxon>
    </lineage>
</organism>
<name>A0AAU7YNU9_9CAUD</name>